<protein>
    <submittedName>
        <fullName evidence="2">Uncharacterized protein</fullName>
    </submittedName>
</protein>
<proteinExistence type="predicted"/>
<gene>
    <name evidence="2" type="ORF">QBC46DRAFT_343328</name>
</gene>
<evidence type="ECO:0000313" key="2">
    <source>
        <dbReference type="EMBL" id="KAK3938627.1"/>
    </source>
</evidence>
<dbReference type="AlphaFoldDB" id="A0AAN6S2E6"/>
<evidence type="ECO:0000313" key="3">
    <source>
        <dbReference type="Proteomes" id="UP001303473"/>
    </source>
</evidence>
<dbReference type="Proteomes" id="UP001303473">
    <property type="component" value="Unassembled WGS sequence"/>
</dbReference>
<sequence>MSSRIARITEGLISLLPTVNDDNEEGAAHQIDIHELSSQQEPEDARKKGGPQHGDPPPAYLLRHGPQVGSDLRLAGPGGCYEDGGAPEGACSLHRGSLTLAVIIQTNKERLTSSTQKPKDAQLLALGTEHTDLLMKRDLDGGLCYCYLLTVADHRSATAPPWPDLSYPIARSCTGRSTTASSNIFTQTMIVTCTHSSEFWTQDPF</sequence>
<organism evidence="2 3">
    <name type="scientific">Diplogelasinospora grovesii</name>
    <dbReference type="NCBI Taxonomy" id="303347"/>
    <lineage>
        <taxon>Eukaryota</taxon>
        <taxon>Fungi</taxon>
        <taxon>Dikarya</taxon>
        <taxon>Ascomycota</taxon>
        <taxon>Pezizomycotina</taxon>
        <taxon>Sordariomycetes</taxon>
        <taxon>Sordariomycetidae</taxon>
        <taxon>Sordariales</taxon>
        <taxon>Diplogelasinosporaceae</taxon>
        <taxon>Diplogelasinospora</taxon>
    </lineage>
</organism>
<comment type="caution">
    <text evidence="2">The sequence shown here is derived from an EMBL/GenBank/DDBJ whole genome shotgun (WGS) entry which is preliminary data.</text>
</comment>
<dbReference type="EMBL" id="MU853825">
    <property type="protein sequence ID" value="KAK3938627.1"/>
    <property type="molecule type" value="Genomic_DNA"/>
</dbReference>
<name>A0AAN6S2E6_9PEZI</name>
<feature type="region of interest" description="Disordered" evidence="1">
    <location>
        <begin position="34"/>
        <end position="65"/>
    </location>
</feature>
<evidence type="ECO:0000256" key="1">
    <source>
        <dbReference type="SAM" id="MobiDB-lite"/>
    </source>
</evidence>
<reference evidence="3" key="1">
    <citation type="journal article" date="2023" name="Mol. Phylogenet. Evol.">
        <title>Genome-scale phylogeny and comparative genomics of the fungal order Sordariales.</title>
        <authorList>
            <person name="Hensen N."/>
            <person name="Bonometti L."/>
            <person name="Westerberg I."/>
            <person name="Brannstrom I.O."/>
            <person name="Guillou S."/>
            <person name="Cros-Aarteil S."/>
            <person name="Calhoun S."/>
            <person name="Haridas S."/>
            <person name="Kuo A."/>
            <person name="Mondo S."/>
            <person name="Pangilinan J."/>
            <person name="Riley R."/>
            <person name="LaButti K."/>
            <person name="Andreopoulos B."/>
            <person name="Lipzen A."/>
            <person name="Chen C."/>
            <person name="Yan M."/>
            <person name="Daum C."/>
            <person name="Ng V."/>
            <person name="Clum A."/>
            <person name="Steindorff A."/>
            <person name="Ohm R.A."/>
            <person name="Martin F."/>
            <person name="Silar P."/>
            <person name="Natvig D.O."/>
            <person name="Lalanne C."/>
            <person name="Gautier V."/>
            <person name="Ament-Velasquez S.L."/>
            <person name="Kruys A."/>
            <person name="Hutchinson M.I."/>
            <person name="Powell A.J."/>
            <person name="Barry K."/>
            <person name="Miller A.N."/>
            <person name="Grigoriev I.V."/>
            <person name="Debuchy R."/>
            <person name="Gladieux P."/>
            <person name="Hiltunen Thoren M."/>
            <person name="Johannesson H."/>
        </authorList>
    </citation>
    <scope>NUCLEOTIDE SEQUENCE [LARGE SCALE GENOMIC DNA]</scope>
    <source>
        <strain evidence="3">CBS 340.73</strain>
    </source>
</reference>
<accession>A0AAN6S2E6</accession>
<keyword evidence="3" id="KW-1185">Reference proteome</keyword>